<dbReference type="AlphaFoldDB" id="A0A7L3EEU5"/>
<dbReference type="PANTHER" id="PTHR10424:SF73">
    <property type="entry name" value="ENDOGENOUS RETROVIRUS GROUP FC1 ENV POLYPROTEIN-RELATED"/>
    <property type="match status" value="1"/>
</dbReference>
<dbReference type="PANTHER" id="PTHR10424">
    <property type="entry name" value="VIRAL ENVELOPE PROTEIN"/>
    <property type="match status" value="1"/>
</dbReference>
<gene>
    <name evidence="2" type="primary">Ervv1_1</name>
    <name evidence="2" type="ORF">CHAFRE_R14985</name>
</gene>
<organism evidence="2 3">
    <name type="scientific">Chaetops frenatus</name>
    <name type="common">Rufous rock-jumper</name>
    <dbReference type="NCBI Taxonomy" id="221966"/>
    <lineage>
        <taxon>Eukaryota</taxon>
        <taxon>Metazoa</taxon>
        <taxon>Chordata</taxon>
        <taxon>Craniata</taxon>
        <taxon>Vertebrata</taxon>
        <taxon>Euteleostomi</taxon>
        <taxon>Archelosauria</taxon>
        <taxon>Archosauria</taxon>
        <taxon>Dinosauria</taxon>
        <taxon>Saurischia</taxon>
        <taxon>Theropoda</taxon>
        <taxon>Coelurosauria</taxon>
        <taxon>Aves</taxon>
        <taxon>Neognathae</taxon>
        <taxon>Neoaves</taxon>
        <taxon>Telluraves</taxon>
        <taxon>Australaves</taxon>
        <taxon>Passeriformes</taxon>
        <taxon>Picathartidae</taxon>
        <taxon>Chaetops</taxon>
    </lineage>
</organism>
<dbReference type="EMBL" id="VZTR01017153">
    <property type="protein sequence ID" value="NXT66319.1"/>
    <property type="molecule type" value="Genomic_DNA"/>
</dbReference>
<accession>A0A7L3EEU5</accession>
<evidence type="ECO:0000313" key="2">
    <source>
        <dbReference type="EMBL" id="NXT66319.1"/>
    </source>
</evidence>
<keyword evidence="1" id="KW-1015">Disulfide bond</keyword>
<protein>
    <submittedName>
        <fullName evidence="2">ERVV1 protein</fullName>
    </submittedName>
</protein>
<feature type="non-terminal residue" evidence="2">
    <location>
        <position position="57"/>
    </location>
</feature>
<evidence type="ECO:0000313" key="3">
    <source>
        <dbReference type="Proteomes" id="UP000563107"/>
    </source>
</evidence>
<proteinExistence type="predicted"/>
<name>A0A7L3EEU5_9PASS</name>
<feature type="non-terminal residue" evidence="2">
    <location>
        <position position="1"/>
    </location>
</feature>
<dbReference type="Gene3D" id="1.10.287.210">
    <property type="match status" value="1"/>
</dbReference>
<dbReference type="Pfam" id="PF00429">
    <property type="entry name" value="TLV_coat"/>
    <property type="match status" value="1"/>
</dbReference>
<sequence>ELETAIVNISAIIEHIEQQTSDAILALQEEIHYLSRIILQNRMALNFLLATQGGVCA</sequence>
<evidence type="ECO:0000256" key="1">
    <source>
        <dbReference type="ARBA" id="ARBA00023157"/>
    </source>
</evidence>
<comment type="caution">
    <text evidence="2">The sequence shown here is derived from an EMBL/GenBank/DDBJ whole genome shotgun (WGS) entry which is preliminary data.</text>
</comment>
<dbReference type="Proteomes" id="UP000563107">
    <property type="component" value="Unassembled WGS sequence"/>
</dbReference>
<reference evidence="2 3" key="1">
    <citation type="submission" date="2019-09" db="EMBL/GenBank/DDBJ databases">
        <title>Bird 10,000 Genomes (B10K) Project - Family phase.</title>
        <authorList>
            <person name="Zhang G."/>
        </authorList>
    </citation>
    <scope>NUCLEOTIDE SEQUENCE [LARGE SCALE GENOMIC DNA]</scope>
    <source>
        <strain evidence="2">B10K-DU-012-41</strain>
    </source>
</reference>
<dbReference type="SUPFAM" id="SSF58069">
    <property type="entry name" value="Virus ectodomain"/>
    <property type="match status" value="1"/>
</dbReference>
<dbReference type="InterPro" id="IPR018154">
    <property type="entry name" value="TLV/ENV_coat_polyprotein"/>
</dbReference>
<keyword evidence="3" id="KW-1185">Reference proteome</keyword>